<evidence type="ECO:0000313" key="2">
    <source>
        <dbReference type="EMBL" id="KEQ13556.1"/>
    </source>
</evidence>
<keyword evidence="1" id="KW-0812">Transmembrane</keyword>
<dbReference type="RefSeq" id="WP_034876502.1">
    <property type="nucleotide sequence ID" value="NZ_JOKG01000003.1"/>
</dbReference>
<protein>
    <submittedName>
        <fullName evidence="2">Uncharacterized protein</fullName>
    </submittedName>
</protein>
<dbReference type="Proteomes" id="UP000028006">
    <property type="component" value="Unassembled WGS sequence"/>
</dbReference>
<accession>A0A081N533</accession>
<gene>
    <name evidence="2" type="ORF">GZ77_14610</name>
</gene>
<keyword evidence="1" id="KW-0472">Membrane</keyword>
<keyword evidence="1" id="KW-1133">Transmembrane helix</keyword>
<dbReference type="AlphaFoldDB" id="A0A081N533"/>
<name>A0A081N533_9GAMM</name>
<sequence length="107" mass="12227">MARINKTETNHSLFLYIWGILFLGFTTCLFFLLSSYNDYSRIVDLTIEEQLAALFLPASTAQYSQQALEHQMTSLSQHPFIKEVRLIATDGQLLTSTRHETSKEALP</sequence>
<dbReference type="EMBL" id="JOKG01000003">
    <property type="protein sequence ID" value="KEQ13556.1"/>
    <property type="molecule type" value="Genomic_DNA"/>
</dbReference>
<organism evidence="2 3">
    <name type="scientific">Endozoicomonas montiporae</name>
    <dbReference type="NCBI Taxonomy" id="1027273"/>
    <lineage>
        <taxon>Bacteria</taxon>
        <taxon>Pseudomonadati</taxon>
        <taxon>Pseudomonadota</taxon>
        <taxon>Gammaproteobacteria</taxon>
        <taxon>Oceanospirillales</taxon>
        <taxon>Endozoicomonadaceae</taxon>
        <taxon>Endozoicomonas</taxon>
    </lineage>
</organism>
<comment type="caution">
    <text evidence="2">The sequence shown here is derived from an EMBL/GenBank/DDBJ whole genome shotgun (WGS) entry which is preliminary data.</text>
</comment>
<keyword evidence="3" id="KW-1185">Reference proteome</keyword>
<reference evidence="2 3" key="1">
    <citation type="submission" date="2014-06" db="EMBL/GenBank/DDBJ databases">
        <title>Whole Genome Sequences of Three Symbiotic Endozoicomonas Bacteria.</title>
        <authorList>
            <person name="Neave M.J."/>
            <person name="Apprill A."/>
            <person name="Voolstra C.R."/>
        </authorList>
    </citation>
    <scope>NUCLEOTIDE SEQUENCE [LARGE SCALE GENOMIC DNA]</scope>
    <source>
        <strain evidence="2 3">LMG 24815</strain>
    </source>
</reference>
<proteinExistence type="predicted"/>
<evidence type="ECO:0000256" key="1">
    <source>
        <dbReference type="SAM" id="Phobius"/>
    </source>
</evidence>
<evidence type="ECO:0000313" key="3">
    <source>
        <dbReference type="Proteomes" id="UP000028006"/>
    </source>
</evidence>
<feature type="transmembrane region" description="Helical" evidence="1">
    <location>
        <begin position="13"/>
        <end position="33"/>
    </location>
</feature>